<evidence type="ECO:0000256" key="4">
    <source>
        <dbReference type="ARBA" id="ARBA00010945"/>
    </source>
</evidence>
<evidence type="ECO:0000256" key="6">
    <source>
        <dbReference type="ARBA" id="ARBA00016178"/>
    </source>
</evidence>
<feature type="region of interest" description="Disordered" evidence="20">
    <location>
        <begin position="1278"/>
        <end position="1297"/>
    </location>
</feature>
<evidence type="ECO:0000313" key="23">
    <source>
        <dbReference type="EMBL" id="KAK9825519.1"/>
    </source>
</evidence>
<dbReference type="InterPro" id="IPR043502">
    <property type="entry name" value="DNA/RNA_pol_sf"/>
</dbReference>
<dbReference type="InterPro" id="IPR001126">
    <property type="entry name" value="UmuC"/>
</dbReference>
<feature type="compositionally biased region" description="Polar residues" evidence="20">
    <location>
        <begin position="1064"/>
        <end position="1073"/>
    </location>
</feature>
<feature type="region of interest" description="Disordered" evidence="20">
    <location>
        <begin position="488"/>
        <end position="518"/>
    </location>
</feature>
<evidence type="ECO:0000256" key="14">
    <source>
        <dbReference type="ARBA" id="ARBA00022763"/>
    </source>
</evidence>
<dbReference type="CDD" id="cd17719">
    <property type="entry name" value="BRCT_Rev1"/>
    <property type="match status" value="1"/>
</dbReference>
<feature type="compositionally biased region" description="Basic and acidic residues" evidence="20">
    <location>
        <begin position="224"/>
        <end position="235"/>
    </location>
</feature>
<keyword evidence="12" id="KW-0235">DNA replication</keyword>
<evidence type="ECO:0000256" key="5">
    <source>
        <dbReference type="ARBA" id="ARBA00012417"/>
    </source>
</evidence>
<dbReference type="GO" id="GO:0070987">
    <property type="term" value="P:error-free translesion synthesis"/>
    <property type="evidence" value="ECO:0007669"/>
    <property type="project" value="TreeGrafter"/>
</dbReference>
<feature type="region of interest" description="Disordered" evidence="20">
    <location>
        <begin position="1"/>
        <end position="33"/>
    </location>
</feature>
<feature type="compositionally biased region" description="Low complexity" evidence="20">
    <location>
        <begin position="1360"/>
        <end position="1386"/>
    </location>
</feature>
<keyword evidence="16" id="KW-0238">DNA-binding</keyword>
<comment type="subcellular location">
    <subcellularLocation>
        <location evidence="3">Cytoplasm</location>
    </subcellularLocation>
    <subcellularLocation>
        <location evidence="2">Nucleus</location>
    </subcellularLocation>
</comment>
<organism evidence="23 24">
    <name type="scientific">Apatococcus lobatus</name>
    <dbReference type="NCBI Taxonomy" id="904363"/>
    <lineage>
        <taxon>Eukaryota</taxon>
        <taxon>Viridiplantae</taxon>
        <taxon>Chlorophyta</taxon>
        <taxon>core chlorophytes</taxon>
        <taxon>Trebouxiophyceae</taxon>
        <taxon>Chlorellales</taxon>
        <taxon>Chlorellaceae</taxon>
        <taxon>Apatococcus</taxon>
    </lineage>
</organism>
<evidence type="ECO:0000256" key="8">
    <source>
        <dbReference type="ARBA" id="ARBA00022490"/>
    </source>
</evidence>
<evidence type="ECO:0000256" key="7">
    <source>
        <dbReference type="ARBA" id="ARBA00020399"/>
    </source>
</evidence>
<feature type="domain" description="BRCT" evidence="21">
    <location>
        <begin position="62"/>
        <end position="153"/>
    </location>
</feature>
<feature type="region of interest" description="Disordered" evidence="20">
    <location>
        <begin position="1437"/>
        <end position="1458"/>
    </location>
</feature>
<dbReference type="GO" id="GO:0005634">
    <property type="term" value="C:nucleus"/>
    <property type="evidence" value="ECO:0007669"/>
    <property type="project" value="UniProtKB-SubCell"/>
</dbReference>
<dbReference type="InterPro" id="IPR017961">
    <property type="entry name" value="DNA_pol_Y-fam_little_finger"/>
</dbReference>
<dbReference type="InterPro" id="IPR053848">
    <property type="entry name" value="IMS_HHH_1"/>
</dbReference>
<evidence type="ECO:0000256" key="11">
    <source>
        <dbReference type="ARBA" id="ARBA00022695"/>
    </source>
</evidence>
<dbReference type="Gene3D" id="1.10.150.20">
    <property type="entry name" value="5' to 3' exonuclease, C-terminal subdomain"/>
    <property type="match status" value="1"/>
</dbReference>
<dbReference type="Pfam" id="PF00817">
    <property type="entry name" value="IMS"/>
    <property type="match status" value="1"/>
</dbReference>
<comment type="similarity">
    <text evidence="4">Belongs to the DNA polymerase type-Y family.</text>
</comment>
<keyword evidence="8" id="KW-0963">Cytoplasm</keyword>
<keyword evidence="9" id="KW-0237">DNA synthesis</keyword>
<dbReference type="GO" id="GO:0042276">
    <property type="term" value="P:error-prone translesion synthesis"/>
    <property type="evidence" value="ECO:0007669"/>
    <property type="project" value="TreeGrafter"/>
</dbReference>
<feature type="region of interest" description="Disordered" evidence="20">
    <location>
        <begin position="170"/>
        <end position="263"/>
    </location>
</feature>
<feature type="domain" description="UmuC" evidence="22">
    <location>
        <begin position="650"/>
        <end position="829"/>
    </location>
</feature>
<keyword evidence="13" id="KW-0479">Metal-binding</keyword>
<keyword evidence="11" id="KW-0548">Nucleotidyltransferase</keyword>
<name>A0AAW1QWH8_9CHLO</name>
<dbReference type="PANTHER" id="PTHR45990:SF1">
    <property type="entry name" value="DNA REPAIR PROTEIN REV1"/>
    <property type="match status" value="1"/>
</dbReference>
<dbReference type="NCBIfam" id="NF002677">
    <property type="entry name" value="PRK02406.1"/>
    <property type="match status" value="1"/>
</dbReference>
<comment type="caution">
    <text evidence="23">The sequence shown here is derived from an EMBL/GenBank/DDBJ whole genome shotgun (WGS) entry which is preliminary data.</text>
</comment>
<keyword evidence="24" id="KW-1185">Reference proteome</keyword>
<dbReference type="Gene3D" id="3.40.1170.60">
    <property type="match status" value="1"/>
</dbReference>
<dbReference type="FunFam" id="3.30.1490.100:FF:000001">
    <property type="entry name" value="DNA repair protein REV1"/>
    <property type="match status" value="1"/>
</dbReference>
<dbReference type="InterPro" id="IPR001357">
    <property type="entry name" value="BRCT_dom"/>
</dbReference>
<evidence type="ECO:0000256" key="13">
    <source>
        <dbReference type="ARBA" id="ARBA00022723"/>
    </source>
</evidence>
<feature type="region of interest" description="Disordered" evidence="20">
    <location>
        <begin position="1347"/>
        <end position="1391"/>
    </location>
</feature>
<dbReference type="FunFam" id="3.40.1170.60:FF:000003">
    <property type="entry name" value="DNA polymerase eta"/>
    <property type="match status" value="1"/>
</dbReference>
<evidence type="ECO:0000256" key="2">
    <source>
        <dbReference type="ARBA" id="ARBA00004123"/>
    </source>
</evidence>
<dbReference type="HAMAP" id="MF_01113">
    <property type="entry name" value="DNApol_IV"/>
    <property type="match status" value="1"/>
</dbReference>
<proteinExistence type="inferred from homology"/>
<dbReference type="EMBL" id="JALJOS010000024">
    <property type="protein sequence ID" value="KAK9825519.1"/>
    <property type="molecule type" value="Genomic_DNA"/>
</dbReference>
<dbReference type="SUPFAM" id="SSF56672">
    <property type="entry name" value="DNA/RNA polymerases"/>
    <property type="match status" value="1"/>
</dbReference>
<dbReference type="GO" id="GO:0006260">
    <property type="term" value="P:DNA replication"/>
    <property type="evidence" value="ECO:0007669"/>
    <property type="project" value="UniProtKB-KW"/>
</dbReference>
<keyword evidence="15" id="KW-0460">Magnesium</keyword>
<dbReference type="InterPro" id="IPR036420">
    <property type="entry name" value="BRCT_dom_sf"/>
</dbReference>
<dbReference type="SUPFAM" id="SSF52113">
    <property type="entry name" value="BRCT domain"/>
    <property type="match status" value="1"/>
</dbReference>
<dbReference type="GO" id="GO:0017125">
    <property type="term" value="F:deoxycytidyl transferase activity"/>
    <property type="evidence" value="ECO:0007669"/>
    <property type="project" value="TreeGrafter"/>
</dbReference>
<evidence type="ECO:0000259" key="21">
    <source>
        <dbReference type="PROSITE" id="PS50172"/>
    </source>
</evidence>
<evidence type="ECO:0000256" key="20">
    <source>
        <dbReference type="SAM" id="MobiDB-lite"/>
    </source>
</evidence>
<dbReference type="PANTHER" id="PTHR45990">
    <property type="entry name" value="DNA REPAIR PROTEIN REV1"/>
    <property type="match status" value="1"/>
</dbReference>
<dbReference type="PROSITE" id="PS50173">
    <property type="entry name" value="UMUC"/>
    <property type="match status" value="1"/>
</dbReference>
<gene>
    <name evidence="23" type="ORF">WJX74_003581</name>
</gene>
<evidence type="ECO:0000259" key="22">
    <source>
        <dbReference type="PROSITE" id="PS50173"/>
    </source>
</evidence>
<feature type="compositionally biased region" description="Polar residues" evidence="20">
    <location>
        <begin position="322"/>
        <end position="333"/>
    </location>
</feature>
<keyword evidence="10" id="KW-0808">Transferase</keyword>
<protein>
    <recommendedName>
        <fullName evidence="6">DNA polymerase kappa</fullName>
        <ecNumber evidence="5">2.7.7.7</ecNumber>
    </recommendedName>
    <alternativeName>
        <fullName evidence="7">DNA repair protein REV1</fullName>
    </alternativeName>
</protein>
<dbReference type="InterPro" id="IPR043128">
    <property type="entry name" value="Rev_trsase/Diguanyl_cyclase"/>
</dbReference>
<dbReference type="GO" id="GO:0003684">
    <property type="term" value="F:damaged DNA binding"/>
    <property type="evidence" value="ECO:0007669"/>
    <property type="project" value="InterPro"/>
</dbReference>
<keyword evidence="18" id="KW-0539">Nucleus</keyword>
<evidence type="ECO:0000256" key="15">
    <source>
        <dbReference type="ARBA" id="ARBA00022842"/>
    </source>
</evidence>
<reference evidence="23 24" key="1">
    <citation type="journal article" date="2024" name="Nat. Commun.">
        <title>Phylogenomics reveals the evolutionary origins of lichenization in chlorophyte algae.</title>
        <authorList>
            <person name="Puginier C."/>
            <person name="Libourel C."/>
            <person name="Otte J."/>
            <person name="Skaloud P."/>
            <person name="Haon M."/>
            <person name="Grisel S."/>
            <person name="Petersen M."/>
            <person name="Berrin J.G."/>
            <person name="Delaux P.M."/>
            <person name="Dal Grande F."/>
            <person name="Keller J."/>
        </authorList>
    </citation>
    <scope>NUCLEOTIDE SEQUENCE [LARGE SCALE GENOMIC DNA]</scope>
    <source>
        <strain evidence="23 24">SAG 2145</strain>
    </source>
</reference>
<evidence type="ECO:0000256" key="18">
    <source>
        <dbReference type="ARBA" id="ARBA00023242"/>
    </source>
</evidence>
<dbReference type="Gene3D" id="6.10.250.1490">
    <property type="match status" value="1"/>
</dbReference>
<dbReference type="PROSITE" id="PS50172">
    <property type="entry name" value="BRCT"/>
    <property type="match status" value="1"/>
</dbReference>
<evidence type="ECO:0000256" key="10">
    <source>
        <dbReference type="ARBA" id="ARBA00022679"/>
    </source>
</evidence>
<dbReference type="Pfam" id="PF11799">
    <property type="entry name" value="IMS_C"/>
    <property type="match status" value="1"/>
</dbReference>
<comment type="cofactor">
    <cofactor evidence="1">
        <name>Mg(2+)</name>
        <dbReference type="ChEBI" id="CHEBI:18420"/>
    </cofactor>
</comment>
<dbReference type="Pfam" id="PF00533">
    <property type="entry name" value="BRCT"/>
    <property type="match status" value="1"/>
</dbReference>
<comment type="catalytic activity">
    <reaction evidence="19">
        <text>DNA(n) + a 2'-deoxyribonucleoside 5'-triphosphate = DNA(n+1) + diphosphate</text>
        <dbReference type="Rhea" id="RHEA:22508"/>
        <dbReference type="Rhea" id="RHEA-COMP:17339"/>
        <dbReference type="Rhea" id="RHEA-COMP:17340"/>
        <dbReference type="ChEBI" id="CHEBI:33019"/>
        <dbReference type="ChEBI" id="CHEBI:61560"/>
        <dbReference type="ChEBI" id="CHEBI:173112"/>
        <dbReference type="EC" id="2.7.7.7"/>
    </reaction>
</comment>
<dbReference type="GO" id="GO:0006281">
    <property type="term" value="P:DNA repair"/>
    <property type="evidence" value="ECO:0007669"/>
    <property type="project" value="UniProtKB-KW"/>
</dbReference>
<sequence>MTDPRDRYNVRLETDEDAQRRSAGSVHHGGSFKKYMEGKNRKLREQFAIEARAGQADGTADPSKTLLRGISIHVNGFTKPSHQELRHLMGQYGGRFEVYYYRDRVTHIICNNLPAAKVKIFERERNPTPVLRPEWITDSIAAKRVLPTEAYLLWSLRDAPGQQMLKSFQPPAAVPSADVRNNSREATATAATDAAEPRLVPALEPSPPSSVVQRLEFSQPSSQDDLHGQQSDHGHVLPSQTWQQQQQQDIHQKAGPANRLGNASVRHHDVPASQEDQQYADSLPCYSKQHLLHEPQQRTGLHRAASVSQQMMSVHQPADIRGNQQPVSSSRNQAELPRDCAPSNHSPAQKQRLVDGANMAIATETSHPWHADAISSASIHGRRHRRQDEACLSDAQDDIHILDEAEHLHQESKPLQQPHATENHMLTEQGLDDDSCIEEQMDGVSLVVQQANASNDGLDDHHAAIARAASDPEHHPINHCPASAFVEQSAHDGAASRGPPDSNRLPPQQAAAWQGADVRDSSNLVGLQNPAAASCAKAAKDREQPGVAGADDAGMARARRLAAAARASCDVLRGPVRSSRDGPEFMDTYYRSSRLHFIGRWKARIEALQASMSTAAPAAAQPSAPGTLESVLLQGMPRGAQQAGPKERTIIHLDMDCFFASVAASKDPAFKGKPLAVCHSNSAKGTGEVSSANYEARAFGIKADMFIADAKRRCPDLIVMPYEFDRYEAVSEAVYRILLSTTACVQPISCDEAWLDVTGLGDPLKIAADVREAIWQATGCTASAGIGPNMLVARLATRKAKPNGAFYIKGSEMEPHLVLMPVSDLPGVGWSLSHRLTGLGISTVADLRERSSAALQRELGGKTGQTLWNFAHGRDDRVVEPPKQRRSVGAECNWGIRFRDQAEAEDFLNGLAGELCTRLTSAGVQGRTITLKLKRRKENAPEPPKFMGHGICDNMSRSVTVARFTANQEDVASEGWQMLRALHVDPTQIRGIGLNMTKLNTDPASAAARPGAGAPSRAAAPPPSVFGPHTMDNHPWGRIAQREVDGTFDPALGKEAMAAPDPPNQASRLSSGLSKEGMAAADSHIQPSRGADSRGREAVTAATVPQHVNITPQDQDQWQQPHQSSHFLQKTSDATKTAGCLTDGLASDVNQAAQLAVMPQDAGNQIVDHSSNCEHNHEPAELAEDRTAAGLASVEIDHRQDVGEHHSSHHAGPLDVEPQFALSDSCTMEHLPNRPRSPNSGQPDRVGLEPRQQAAPALRQHDPNASSSTAQQVGNAIEPIPVGPLEGPQPGCDSLHLQDADSAAANGAIATTGDKLDRQACDNQVASFDQAALAMAALSSLPEKGLQLHPRGQLSGLHHPQQAPPQQVQAQASAAQDRAPAPAAAPTRQLWGGSAARVMRPTESLPPASQLDASVLDALPLAMKRELEHAYGLGVSQVGNGKRKKGSSAKAPQFNGAKKQRLLLQRSGTSFLQRSRVEEPDSAQLDSAVQCSTVFCPSKGASGTIRQTCPGFRADRNSSGAGSLEQFHQEAGDLTVKCSGKEDHKEVWAAIRRGIERLKHQQDSDEEDMTASRPWLNSQMEQLAALATNYASSLVATNLEGLKRMLRQVQHECQQWPVLSAAFHTVIETSQALVKAQYGHKLSLGSIFEF</sequence>
<feature type="region of interest" description="Disordered" evidence="20">
    <location>
        <begin position="1228"/>
        <end position="1271"/>
    </location>
</feature>
<feature type="compositionally biased region" description="Basic and acidic residues" evidence="20">
    <location>
        <begin position="1"/>
        <end position="20"/>
    </location>
</feature>
<dbReference type="SUPFAM" id="SSF100879">
    <property type="entry name" value="Lesion bypass DNA polymerase (Y-family), little finger domain"/>
    <property type="match status" value="1"/>
</dbReference>
<evidence type="ECO:0000256" key="17">
    <source>
        <dbReference type="ARBA" id="ARBA00023204"/>
    </source>
</evidence>
<dbReference type="SMART" id="SM00292">
    <property type="entry name" value="BRCT"/>
    <property type="match status" value="1"/>
</dbReference>
<keyword evidence="14" id="KW-0227">DNA damage</keyword>
<dbReference type="FunFam" id="3.40.50.10190:FF:000011">
    <property type="entry name" value="DNA repair protein REV1"/>
    <property type="match status" value="1"/>
</dbReference>
<accession>A0AAW1QWH8</accession>
<dbReference type="Gene3D" id="3.30.70.270">
    <property type="match status" value="1"/>
</dbReference>
<evidence type="ECO:0000256" key="12">
    <source>
        <dbReference type="ARBA" id="ARBA00022705"/>
    </source>
</evidence>
<dbReference type="Gene3D" id="3.40.50.10190">
    <property type="entry name" value="BRCT domain"/>
    <property type="match status" value="1"/>
</dbReference>
<evidence type="ECO:0000256" key="16">
    <source>
        <dbReference type="ARBA" id="ARBA00023125"/>
    </source>
</evidence>
<evidence type="ECO:0000256" key="9">
    <source>
        <dbReference type="ARBA" id="ARBA00022634"/>
    </source>
</evidence>
<evidence type="ECO:0000256" key="19">
    <source>
        <dbReference type="ARBA" id="ARBA00049244"/>
    </source>
</evidence>
<evidence type="ECO:0000256" key="1">
    <source>
        <dbReference type="ARBA" id="ARBA00001946"/>
    </source>
</evidence>
<feature type="compositionally biased region" description="Polar residues" evidence="20">
    <location>
        <begin position="209"/>
        <end position="223"/>
    </location>
</feature>
<dbReference type="EC" id="2.7.7.7" evidence="5"/>
<dbReference type="GO" id="GO:0005737">
    <property type="term" value="C:cytoplasm"/>
    <property type="evidence" value="ECO:0007669"/>
    <property type="project" value="UniProtKB-SubCell"/>
</dbReference>
<feature type="region of interest" description="Disordered" evidence="20">
    <location>
        <begin position="1053"/>
        <end position="1100"/>
    </location>
</feature>
<evidence type="ECO:0000256" key="3">
    <source>
        <dbReference type="ARBA" id="ARBA00004496"/>
    </source>
</evidence>
<feature type="region of interest" description="Disordered" evidence="20">
    <location>
        <begin position="319"/>
        <end position="350"/>
    </location>
</feature>
<dbReference type="GO" id="GO:0046872">
    <property type="term" value="F:metal ion binding"/>
    <property type="evidence" value="ECO:0007669"/>
    <property type="project" value="UniProtKB-KW"/>
</dbReference>
<dbReference type="GO" id="GO:0003887">
    <property type="term" value="F:DNA-directed DNA polymerase activity"/>
    <property type="evidence" value="ECO:0007669"/>
    <property type="project" value="UniProtKB-KW"/>
</dbReference>
<dbReference type="InterPro" id="IPR022880">
    <property type="entry name" value="DNApol_IV"/>
</dbReference>
<evidence type="ECO:0000313" key="24">
    <source>
        <dbReference type="Proteomes" id="UP001438707"/>
    </source>
</evidence>
<dbReference type="Proteomes" id="UP001438707">
    <property type="component" value="Unassembled WGS sequence"/>
</dbReference>
<dbReference type="Pfam" id="PF21999">
    <property type="entry name" value="IMS_HHH_1"/>
    <property type="match status" value="1"/>
</dbReference>
<dbReference type="Gene3D" id="3.30.1490.100">
    <property type="entry name" value="DNA polymerase, Y-family, little finger domain"/>
    <property type="match status" value="1"/>
</dbReference>
<keyword evidence="17" id="KW-0234">DNA repair</keyword>
<dbReference type="InterPro" id="IPR036775">
    <property type="entry name" value="DNA_pol_Y-fam_lit_finger_sf"/>
</dbReference>